<dbReference type="GO" id="GO:0009873">
    <property type="term" value="P:ethylene-activated signaling pathway"/>
    <property type="evidence" value="ECO:0007669"/>
    <property type="project" value="UniProtKB-KW"/>
</dbReference>
<evidence type="ECO:0000256" key="1">
    <source>
        <dbReference type="ARBA" id="ARBA00004123"/>
    </source>
</evidence>
<keyword evidence="8" id="KW-1185">Reference proteome</keyword>
<dbReference type="Gene3D" id="3.80.10.10">
    <property type="entry name" value="Ribonuclease Inhibitor"/>
    <property type="match status" value="3"/>
</dbReference>
<dbReference type="Pfam" id="PF25372">
    <property type="entry name" value="DUF7885"/>
    <property type="match status" value="2"/>
</dbReference>
<dbReference type="GO" id="GO:0031146">
    <property type="term" value="P:SCF-dependent proteasomal ubiquitin-dependent protein catabolic process"/>
    <property type="evidence" value="ECO:0007669"/>
    <property type="project" value="TreeGrafter"/>
</dbReference>
<keyword evidence="3" id="KW-0936">Ethylene signaling pathway</keyword>
<accession>A0A835D733</accession>
<proteinExistence type="predicted"/>
<dbReference type="SMART" id="SM00367">
    <property type="entry name" value="LRR_CC"/>
    <property type="match status" value="14"/>
</dbReference>
<comment type="pathway">
    <text evidence="2">Protein modification; protein ubiquitination.</text>
</comment>
<protein>
    <recommendedName>
        <fullName evidence="6">F-box domain-containing protein</fullName>
    </recommendedName>
</protein>
<dbReference type="InterPro" id="IPR006553">
    <property type="entry name" value="Leu-rich_rpt_Cys-con_subtyp"/>
</dbReference>
<evidence type="ECO:0000256" key="3">
    <source>
        <dbReference type="ARBA" id="ARBA00022745"/>
    </source>
</evidence>
<dbReference type="FunFam" id="3.80.10.10:FF:000473">
    <property type="entry name" value="EIN3-binding F-box protein 1"/>
    <property type="match status" value="1"/>
</dbReference>
<sequence length="669" mass="70715">MPTLVNYSGDDDFCSGGSLYANPIDSSLLLSLGSHVDVYCPPRKRSRISAPFVFRGDKFLQQKQSSIEVLPDECLFEIFRRLPGGQERSACASVSKRWLMLLSSISQAEICSSKTTQSLKTEGGLVSDESLKLNKEGPLPFSNDTEMISGDDLEVESDGYLTRCLEGKKATDIRLAAIAVGTGSRGGLGKLLIRGSNTSRGVTNLGLSAIARGCPSLRVLSLWNVSSIGDEGLCKIANGCHMLEKLDLSHCPSISDKGLVAVAENCPNLTDLMIDSCSNIGNASLQAIGKCCPNLHSISIKDCPLVGDQGVASLLSSASYVLSKVKLQALNITDVSLAVLGHYGKAVTDLVLTGLQNVNERGFWVMGNSHGLQKLKSFSITSCRGVTDVGLEAVGKGCPNLQQLSLRKCLFLSDNGLVAFALTAGSLESLQLEECNRITQSGVLGAISNCGSKLKALTLVKCMGIKDISLGLPLLSPCTSLRSLSIRNCPGFGSAGLAIAGKLCPQLQLLDLSGLHGITDAGLLPLLERCEAGLVKVNLSDCVNLTDAVVLAMSRLHGKTLQRLNLDGCRKITDVSLVAIANSCPLLRDLDVSKCAISDFGITAVSGANQLQLQILSLSGCSKVSDKSMPFLGNFGKSLLGLNIQQCDAISNSAVEALADRLWRCDILS</sequence>
<dbReference type="SUPFAM" id="SSF81383">
    <property type="entry name" value="F-box domain"/>
    <property type="match status" value="1"/>
</dbReference>
<dbReference type="SUPFAM" id="SSF52047">
    <property type="entry name" value="RNI-like"/>
    <property type="match status" value="2"/>
</dbReference>
<dbReference type="InterPro" id="IPR032675">
    <property type="entry name" value="LRR_dom_sf"/>
</dbReference>
<dbReference type="Proteomes" id="UP000655225">
    <property type="component" value="Unassembled WGS sequence"/>
</dbReference>
<dbReference type="Gene3D" id="1.20.1280.50">
    <property type="match status" value="1"/>
</dbReference>
<keyword evidence="5" id="KW-0539">Nucleus</keyword>
<comment type="subcellular location">
    <subcellularLocation>
        <location evidence="1">Nucleus</location>
    </subcellularLocation>
</comment>
<dbReference type="OMA" id="ECHRINQ"/>
<dbReference type="FunFam" id="1.20.1280.50:FF:000084">
    <property type="entry name" value="EIN3-binding F-box protein 1"/>
    <property type="match status" value="1"/>
</dbReference>
<dbReference type="Pfam" id="PF12937">
    <property type="entry name" value="F-box-like"/>
    <property type="match status" value="1"/>
</dbReference>
<dbReference type="FunFam" id="3.80.10.10:FF:000451">
    <property type="entry name" value="EIN3-binding F-box protein 1"/>
    <property type="match status" value="1"/>
</dbReference>
<dbReference type="EMBL" id="JABCRI010000015">
    <property type="protein sequence ID" value="KAF8393213.1"/>
    <property type="molecule type" value="Genomic_DNA"/>
</dbReference>
<evidence type="ECO:0000313" key="7">
    <source>
        <dbReference type="EMBL" id="KAF8393213.1"/>
    </source>
</evidence>
<dbReference type="PANTHER" id="PTHR13318:SF178">
    <property type="entry name" value="OS02G0200900 PROTEIN"/>
    <property type="match status" value="1"/>
</dbReference>
<dbReference type="FunFam" id="3.80.10.10:FF:000595">
    <property type="entry name" value="EIN3-binding F-box protein 1"/>
    <property type="match status" value="1"/>
</dbReference>
<dbReference type="GO" id="GO:0019005">
    <property type="term" value="C:SCF ubiquitin ligase complex"/>
    <property type="evidence" value="ECO:0007669"/>
    <property type="project" value="TreeGrafter"/>
</dbReference>
<evidence type="ECO:0000256" key="2">
    <source>
        <dbReference type="ARBA" id="ARBA00004906"/>
    </source>
</evidence>
<evidence type="ECO:0000313" key="8">
    <source>
        <dbReference type="Proteomes" id="UP000655225"/>
    </source>
</evidence>
<evidence type="ECO:0000259" key="6">
    <source>
        <dbReference type="SMART" id="SM00256"/>
    </source>
</evidence>
<keyword evidence="4" id="KW-0833">Ubl conjugation pathway</keyword>
<dbReference type="OrthoDB" id="550575at2759"/>
<dbReference type="AlphaFoldDB" id="A0A835D733"/>
<dbReference type="GO" id="GO:0005634">
    <property type="term" value="C:nucleus"/>
    <property type="evidence" value="ECO:0007669"/>
    <property type="project" value="UniProtKB-SubCell"/>
</dbReference>
<comment type="caution">
    <text evidence="7">The sequence shown here is derived from an EMBL/GenBank/DDBJ whole genome shotgun (WGS) entry which is preliminary data.</text>
</comment>
<organism evidence="7 8">
    <name type="scientific">Tetracentron sinense</name>
    <name type="common">Spur-leaf</name>
    <dbReference type="NCBI Taxonomy" id="13715"/>
    <lineage>
        <taxon>Eukaryota</taxon>
        <taxon>Viridiplantae</taxon>
        <taxon>Streptophyta</taxon>
        <taxon>Embryophyta</taxon>
        <taxon>Tracheophyta</taxon>
        <taxon>Spermatophyta</taxon>
        <taxon>Magnoliopsida</taxon>
        <taxon>Trochodendrales</taxon>
        <taxon>Trochodendraceae</taxon>
        <taxon>Tetracentron</taxon>
    </lineage>
</organism>
<dbReference type="PANTHER" id="PTHR13318">
    <property type="entry name" value="PARTNER OF PAIRED, ISOFORM B-RELATED"/>
    <property type="match status" value="1"/>
</dbReference>
<dbReference type="InterPro" id="IPR057207">
    <property type="entry name" value="FBXL15_LRR"/>
</dbReference>
<dbReference type="InterPro" id="IPR036047">
    <property type="entry name" value="F-box-like_dom_sf"/>
</dbReference>
<evidence type="ECO:0000256" key="4">
    <source>
        <dbReference type="ARBA" id="ARBA00022786"/>
    </source>
</evidence>
<feature type="domain" description="F-box" evidence="6">
    <location>
        <begin position="70"/>
        <end position="112"/>
    </location>
</feature>
<dbReference type="SMART" id="SM00256">
    <property type="entry name" value="FBOX"/>
    <property type="match status" value="1"/>
</dbReference>
<name>A0A835D733_TETSI</name>
<dbReference type="CDD" id="cd22159">
    <property type="entry name" value="F-box_AtTIR1-like"/>
    <property type="match status" value="1"/>
</dbReference>
<evidence type="ECO:0000256" key="5">
    <source>
        <dbReference type="ARBA" id="ARBA00023242"/>
    </source>
</evidence>
<reference evidence="7 8" key="1">
    <citation type="submission" date="2020-04" db="EMBL/GenBank/DDBJ databases">
        <title>Plant Genome Project.</title>
        <authorList>
            <person name="Zhang R.-G."/>
        </authorList>
    </citation>
    <scope>NUCLEOTIDE SEQUENCE [LARGE SCALE GENOMIC DNA]</scope>
    <source>
        <strain evidence="7">YNK0</strain>
        <tissue evidence="7">Leaf</tissue>
    </source>
</reference>
<gene>
    <name evidence="7" type="ORF">HHK36_021454</name>
</gene>
<dbReference type="InterPro" id="IPR001810">
    <property type="entry name" value="F-box_dom"/>
</dbReference>
<dbReference type="GO" id="GO:0010105">
    <property type="term" value="P:negative regulation of ethylene-activated signaling pathway"/>
    <property type="evidence" value="ECO:0007669"/>
    <property type="project" value="UniProtKB-ARBA"/>
</dbReference>